<feature type="domain" description="Resolvase/invertase-type recombinase catalytic" evidence="2">
    <location>
        <begin position="22"/>
        <end position="174"/>
    </location>
</feature>
<dbReference type="PANTHER" id="PTHR30461:SF23">
    <property type="entry name" value="DNA RECOMBINASE-RELATED"/>
    <property type="match status" value="1"/>
</dbReference>
<feature type="coiled-coil region" evidence="1">
    <location>
        <begin position="430"/>
        <end position="492"/>
    </location>
</feature>
<dbReference type="GO" id="GO:0000150">
    <property type="term" value="F:DNA strand exchange activity"/>
    <property type="evidence" value="ECO:0007669"/>
    <property type="project" value="InterPro"/>
</dbReference>
<evidence type="ECO:0000313" key="6">
    <source>
        <dbReference type="EMBL" id="MDB7936032.1"/>
    </source>
</evidence>
<name>A0A174I1Q9_FLAPL</name>
<evidence type="ECO:0000313" key="8">
    <source>
        <dbReference type="Proteomes" id="UP000095746"/>
    </source>
</evidence>
<dbReference type="Proteomes" id="UP001211173">
    <property type="component" value="Unassembled WGS sequence"/>
</dbReference>
<dbReference type="InterPro" id="IPR050639">
    <property type="entry name" value="SSR_resolvase"/>
</dbReference>
<accession>A0A174I1Q9</accession>
<dbReference type="PROSITE" id="PS51737">
    <property type="entry name" value="RECOMBINASE_DNA_BIND"/>
    <property type="match status" value="1"/>
</dbReference>
<dbReference type="PANTHER" id="PTHR30461">
    <property type="entry name" value="DNA-INVERTASE FROM LAMBDOID PROPHAGE"/>
    <property type="match status" value="1"/>
</dbReference>
<evidence type="ECO:0000313" key="4">
    <source>
        <dbReference type="EMBL" id="CUO79009.1"/>
    </source>
</evidence>
<dbReference type="EMBL" id="JAQLWO010000002">
    <property type="protein sequence ID" value="MDB7904904.1"/>
    <property type="molecule type" value="Genomic_DNA"/>
</dbReference>
<feature type="domain" description="Recombinase" evidence="3">
    <location>
        <begin position="182"/>
        <end position="325"/>
    </location>
</feature>
<dbReference type="GeneID" id="89522151"/>
<dbReference type="Proteomes" id="UP001211006">
    <property type="component" value="Unassembled WGS sequence"/>
</dbReference>
<dbReference type="AlphaFoldDB" id="A0A174I1Q9"/>
<dbReference type="InterPro" id="IPR006119">
    <property type="entry name" value="Resolv_N"/>
</dbReference>
<protein>
    <submittedName>
        <fullName evidence="4 5">Recombinase</fullName>
    </submittedName>
    <submittedName>
        <fullName evidence="7">Transposase</fullName>
    </submittedName>
</protein>
<organism evidence="4 8">
    <name type="scientific">Flavonifractor plautii</name>
    <name type="common">Fusobacterium plautii</name>
    <dbReference type="NCBI Taxonomy" id="292800"/>
    <lineage>
        <taxon>Bacteria</taxon>
        <taxon>Bacillati</taxon>
        <taxon>Bacillota</taxon>
        <taxon>Clostridia</taxon>
        <taxon>Eubacteriales</taxon>
        <taxon>Oscillospiraceae</taxon>
        <taxon>Flavonifractor</taxon>
    </lineage>
</organism>
<dbReference type="InterPro" id="IPR025827">
    <property type="entry name" value="Zn_ribbon_recom_dom"/>
</dbReference>
<gene>
    <name evidence="4" type="ORF">ERS852411_02167</name>
    <name evidence="7" type="ORF">GKE90_09090</name>
    <name evidence="5" type="ORF">PND83_02845</name>
    <name evidence="6" type="ORF">PNE06_23370</name>
</gene>
<reference evidence="5" key="3">
    <citation type="submission" date="2023-01" db="EMBL/GenBank/DDBJ databases">
        <title>Human gut microbiome strain richness.</title>
        <authorList>
            <person name="Chen-Liaw A."/>
        </authorList>
    </citation>
    <scope>NUCLEOTIDE SEQUENCE</scope>
    <source>
        <strain evidence="6">1001287st1_F4_1001285I_161205</strain>
        <strain evidence="5">2225st1_A6_2225SCRN_200828</strain>
    </source>
</reference>
<dbReference type="EMBL" id="JAQLWV010000066">
    <property type="protein sequence ID" value="MDB7936032.1"/>
    <property type="molecule type" value="Genomic_DNA"/>
</dbReference>
<dbReference type="EMBL" id="WKPO01000010">
    <property type="protein sequence ID" value="MSB48852.1"/>
    <property type="molecule type" value="Genomic_DNA"/>
</dbReference>
<dbReference type="Gene3D" id="3.90.1750.20">
    <property type="entry name" value="Putative Large Serine Recombinase, Chain B, Domain 2"/>
    <property type="match status" value="1"/>
</dbReference>
<reference evidence="7 9" key="2">
    <citation type="journal article" date="2019" name="Nat. Med.">
        <title>A library of human gut bacterial isolates paired with longitudinal multiomics data enables mechanistic microbiome research.</title>
        <authorList>
            <person name="Poyet M."/>
            <person name="Groussin M."/>
            <person name="Gibbons S.M."/>
            <person name="Avila-Pacheco J."/>
            <person name="Jiang X."/>
            <person name="Kearney S.M."/>
            <person name="Perrotta A.R."/>
            <person name="Berdy B."/>
            <person name="Zhao S."/>
            <person name="Lieberman T.D."/>
            <person name="Swanson P.K."/>
            <person name="Smith M."/>
            <person name="Roesemann S."/>
            <person name="Alexander J.E."/>
            <person name="Rich S.A."/>
            <person name="Livny J."/>
            <person name="Vlamakis H."/>
            <person name="Clish C."/>
            <person name="Bullock K."/>
            <person name="Deik A."/>
            <person name="Scott J."/>
            <person name="Pierce K.A."/>
            <person name="Xavier R.J."/>
            <person name="Alm E.J."/>
        </authorList>
    </citation>
    <scope>NUCLEOTIDE SEQUENCE [LARGE SCALE GENOMIC DNA]</scope>
    <source>
        <strain evidence="7 9">BIOML-A5</strain>
    </source>
</reference>
<evidence type="ECO:0000313" key="5">
    <source>
        <dbReference type="EMBL" id="MDB7904904.1"/>
    </source>
</evidence>
<dbReference type="Pfam" id="PF13408">
    <property type="entry name" value="Zn_ribbon_recom"/>
    <property type="match status" value="1"/>
</dbReference>
<evidence type="ECO:0000256" key="1">
    <source>
        <dbReference type="SAM" id="Coils"/>
    </source>
</evidence>
<dbReference type="Proteomes" id="UP000095746">
    <property type="component" value="Unassembled WGS sequence"/>
</dbReference>
<dbReference type="PROSITE" id="PS51736">
    <property type="entry name" value="RECOMBINASES_3"/>
    <property type="match status" value="1"/>
</dbReference>
<dbReference type="Pfam" id="PF00239">
    <property type="entry name" value="Resolvase"/>
    <property type="match status" value="1"/>
</dbReference>
<evidence type="ECO:0000313" key="7">
    <source>
        <dbReference type="EMBL" id="MSB48852.1"/>
    </source>
</evidence>
<dbReference type="GO" id="GO:0003677">
    <property type="term" value="F:DNA binding"/>
    <property type="evidence" value="ECO:0007669"/>
    <property type="project" value="InterPro"/>
</dbReference>
<dbReference type="RefSeq" id="WP_009259489.1">
    <property type="nucleotide sequence ID" value="NZ_BAABXT010000001.1"/>
</dbReference>
<reference evidence="4 8" key="1">
    <citation type="submission" date="2015-09" db="EMBL/GenBank/DDBJ databases">
        <authorList>
            <consortium name="Pathogen Informatics"/>
        </authorList>
    </citation>
    <scope>NUCLEOTIDE SEQUENCE [LARGE SCALE GENOMIC DNA]</scope>
    <source>
        <strain evidence="4 8">2789STDY5608854</strain>
    </source>
</reference>
<dbReference type="InterPro" id="IPR036162">
    <property type="entry name" value="Resolvase-like_N_sf"/>
</dbReference>
<evidence type="ECO:0000313" key="9">
    <source>
        <dbReference type="Proteomes" id="UP000429811"/>
    </source>
</evidence>
<keyword evidence="1" id="KW-0175">Coiled coil</keyword>
<dbReference type="InterPro" id="IPR038109">
    <property type="entry name" value="DNA_bind_recomb_sf"/>
</dbReference>
<dbReference type="Gene3D" id="3.40.50.1390">
    <property type="entry name" value="Resolvase, N-terminal catalytic domain"/>
    <property type="match status" value="1"/>
</dbReference>
<dbReference type="Pfam" id="PF07508">
    <property type="entry name" value="Recombinase"/>
    <property type="match status" value="1"/>
</dbReference>
<dbReference type="SUPFAM" id="SSF53041">
    <property type="entry name" value="Resolvase-like"/>
    <property type="match status" value="1"/>
</dbReference>
<dbReference type="InterPro" id="IPR011109">
    <property type="entry name" value="DNA_bind_recombinase_dom"/>
</dbReference>
<dbReference type="Proteomes" id="UP000429811">
    <property type="component" value="Unassembled WGS sequence"/>
</dbReference>
<sequence>MARKKRVHASPMRPEIQGALWVAGLYGRLSVLDNGKVDGEPIESQIAIIEQYVAGHPELKIVERYIDNGYTGTNFDRPNWERMMADVKSGRINCIIVKDLSRLGRNYIETGRFLERICPKLGIRFISVNDNYDTAEIKSQDEFAASLKNIVNDYYAKDISLKSGSALKAKRQRGEYIGSYAPHGYLKDPSNKNHLIINPETAPVIQQIYQWRAEGLGYGTITRMLNERGIPSPGRYRFEHGIVTNNNKKGSSLLWNRHALTDILRNIVYIGHLAQGKCTASLARGIPVHRTPESEWDIAYHTHDPIITEELFNQVQEINRSRADAYNANYGACSHLPKGDNPYRERLVCADCGTQMKLYRNLSKNHKKAYFTYICPTYEEHQELRCTKKTIRSNALDAMVLKTLKIQMELFCDAQQVLERLSKKQPKFPAHTEENELQQLEQQVKRKQGYATSLYADYRTGLLTREEYTFARGKYQEEVAALQGRISQLQERLTLTSQVSDCAKSWMALIEQYKSAEIVSRELVTAFISEIRLSADGSIKVSFLFQDELSRIRAHCKAVESEVA</sequence>
<proteinExistence type="predicted"/>
<dbReference type="SMART" id="SM00857">
    <property type="entry name" value="Resolvase"/>
    <property type="match status" value="1"/>
</dbReference>
<dbReference type="EMBL" id="CYZT01000171">
    <property type="protein sequence ID" value="CUO79009.1"/>
    <property type="molecule type" value="Genomic_DNA"/>
</dbReference>
<evidence type="ECO:0000259" key="3">
    <source>
        <dbReference type="PROSITE" id="PS51737"/>
    </source>
</evidence>
<evidence type="ECO:0000259" key="2">
    <source>
        <dbReference type="PROSITE" id="PS51736"/>
    </source>
</evidence>